<sequence>MPNIIAFSADTAKDPVRLEGGPVDLSGTVNLADYNEVIFSDEKIKIRYGNGYEHYTPLDAAAETGAGIGPGPKTFQWVGRTKIAE</sequence>
<dbReference type="OrthoDB" id="3402203at2"/>
<name>A0A1K2FBT9_STRAR</name>
<reference evidence="1 2" key="1">
    <citation type="submission" date="2016-11" db="EMBL/GenBank/DDBJ databases">
        <authorList>
            <person name="Jaros S."/>
            <person name="Januszkiewicz K."/>
            <person name="Wedrychowicz H."/>
        </authorList>
    </citation>
    <scope>NUCLEOTIDE SEQUENCE [LARGE SCALE GENOMIC DNA]</scope>
    <source>
        <strain evidence="1 2">OK807</strain>
    </source>
</reference>
<accession>A0A1K2FBT9</accession>
<evidence type="ECO:0000313" key="1">
    <source>
        <dbReference type="EMBL" id="SFY45211.1"/>
    </source>
</evidence>
<proteinExistence type="predicted"/>
<dbReference type="InterPro" id="IPR046030">
    <property type="entry name" value="DUF5988"/>
</dbReference>
<organism evidence="1 2">
    <name type="scientific">Streptomyces atratus</name>
    <dbReference type="NCBI Taxonomy" id="1893"/>
    <lineage>
        <taxon>Bacteria</taxon>
        <taxon>Bacillati</taxon>
        <taxon>Actinomycetota</taxon>
        <taxon>Actinomycetes</taxon>
        <taxon>Kitasatosporales</taxon>
        <taxon>Streptomycetaceae</taxon>
        <taxon>Streptomyces</taxon>
    </lineage>
</organism>
<protein>
    <submittedName>
        <fullName evidence="1">Uncharacterized protein</fullName>
    </submittedName>
</protein>
<gene>
    <name evidence="1" type="ORF">SAMN02787144_10655</name>
</gene>
<dbReference type="EMBL" id="FPJO01000065">
    <property type="protein sequence ID" value="SFY45211.1"/>
    <property type="molecule type" value="Genomic_DNA"/>
</dbReference>
<dbReference type="Proteomes" id="UP000181909">
    <property type="component" value="Unassembled WGS sequence"/>
</dbReference>
<dbReference type="RefSeq" id="WP_143166627.1">
    <property type="nucleotide sequence ID" value="NZ_CP108277.1"/>
</dbReference>
<dbReference type="Pfam" id="PF19450">
    <property type="entry name" value="DUF5988"/>
    <property type="match status" value="1"/>
</dbReference>
<evidence type="ECO:0000313" key="2">
    <source>
        <dbReference type="Proteomes" id="UP000181909"/>
    </source>
</evidence>
<dbReference type="AlphaFoldDB" id="A0A1K2FBT9"/>